<dbReference type="Proteomes" id="UP000004080">
    <property type="component" value="Unassembled WGS sequence"/>
</dbReference>
<dbReference type="RefSeq" id="WP_007203675.1">
    <property type="nucleotide sequence ID" value="NZ_AKKV01000042.1"/>
</dbReference>
<dbReference type="NCBIfam" id="NF040785">
    <property type="entry name" value="CD3324_fam"/>
    <property type="match status" value="1"/>
</dbReference>
<reference evidence="1 2" key="1">
    <citation type="journal article" date="2012" name="J. Bacteriol.">
        <title>Genome of Bacillus macauensis ZFHKF-1, a Long-Chain-Forming Bacterium.</title>
        <authorList>
            <person name="Cai L."/>
            <person name="Zhang T."/>
        </authorList>
    </citation>
    <scope>NUCLEOTIDE SEQUENCE [LARGE SCALE GENOMIC DNA]</scope>
    <source>
        <strain evidence="1 2">ZFHKF-1</strain>
    </source>
</reference>
<dbReference type="InterPro" id="IPR049739">
    <property type="entry name" value="YraL-like"/>
</dbReference>
<keyword evidence="2" id="KW-1185">Reference proteome</keyword>
<dbReference type="eggNOG" id="COG5566">
    <property type="taxonomic scope" value="Bacteria"/>
</dbReference>
<proteinExistence type="predicted"/>
<protein>
    <recommendedName>
        <fullName evidence="3">Mor transcription activator domain-containing protein</fullName>
    </recommendedName>
</protein>
<dbReference type="AlphaFoldDB" id="I8AF47"/>
<dbReference type="InterPro" id="IPR052411">
    <property type="entry name" value="c-mor_Regulatory_Protein"/>
</dbReference>
<comment type="caution">
    <text evidence="1">The sequence shown here is derived from an EMBL/GenBank/DDBJ whole genome shotgun (WGS) entry which is preliminary data.</text>
</comment>
<accession>I8AF47</accession>
<dbReference type="InterPro" id="IPR009057">
    <property type="entry name" value="Homeodomain-like_sf"/>
</dbReference>
<dbReference type="PANTHER" id="PTHR37812">
    <property type="entry name" value="MU-LIKE PROPHAGE FLUMU PROTEIN C"/>
    <property type="match status" value="1"/>
</dbReference>
<sequence length="94" mass="10676">MKYQNAHHILPQALVAEIQQYIQGETLYIPKEEATHKKWGTKSGSRSLLDARNQRIKRSFADGVSIAQLAVRYHLSQASIQKIVYGKKKADVAR</sequence>
<dbReference type="SUPFAM" id="SSF46689">
    <property type="entry name" value="Homeodomain-like"/>
    <property type="match status" value="1"/>
</dbReference>
<organism evidence="1 2">
    <name type="scientific">Fictibacillus macauensis ZFHKF-1</name>
    <dbReference type="NCBI Taxonomy" id="1196324"/>
    <lineage>
        <taxon>Bacteria</taxon>
        <taxon>Bacillati</taxon>
        <taxon>Bacillota</taxon>
        <taxon>Bacilli</taxon>
        <taxon>Bacillales</taxon>
        <taxon>Fictibacillaceae</taxon>
        <taxon>Fictibacillus</taxon>
    </lineage>
</organism>
<dbReference type="STRING" id="1196324.A374_18029"/>
<evidence type="ECO:0000313" key="2">
    <source>
        <dbReference type="Proteomes" id="UP000004080"/>
    </source>
</evidence>
<dbReference type="PANTHER" id="PTHR37812:SF1">
    <property type="entry name" value="MU-LIKE PROPHAGE FLUMU PROTEIN C"/>
    <property type="match status" value="1"/>
</dbReference>
<dbReference type="PATRIC" id="fig|1196324.3.peg.3679"/>
<dbReference type="OrthoDB" id="9800398at2"/>
<name>I8AF47_9BACL</name>
<gene>
    <name evidence="1" type="ORF">A374_18029</name>
</gene>
<evidence type="ECO:0008006" key="3">
    <source>
        <dbReference type="Google" id="ProtNLM"/>
    </source>
</evidence>
<dbReference type="Gene3D" id="1.10.10.60">
    <property type="entry name" value="Homeodomain-like"/>
    <property type="match status" value="1"/>
</dbReference>
<dbReference type="EMBL" id="AKKV01000042">
    <property type="protein sequence ID" value="EIT83959.1"/>
    <property type="molecule type" value="Genomic_DNA"/>
</dbReference>
<evidence type="ECO:0000313" key="1">
    <source>
        <dbReference type="EMBL" id="EIT83959.1"/>
    </source>
</evidence>